<evidence type="ECO:0008006" key="4">
    <source>
        <dbReference type="Google" id="ProtNLM"/>
    </source>
</evidence>
<evidence type="ECO:0000256" key="1">
    <source>
        <dbReference type="SAM" id="SignalP"/>
    </source>
</evidence>
<keyword evidence="3" id="KW-1185">Reference proteome</keyword>
<accession>A0AAD7NG02</accession>
<evidence type="ECO:0000313" key="3">
    <source>
        <dbReference type="Proteomes" id="UP001215598"/>
    </source>
</evidence>
<feature type="chain" id="PRO_5042176787" description="Bowman-Birk serine protease inhibitors family domain-containing protein" evidence="1">
    <location>
        <begin position="23"/>
        <end position="80"/>
    </location>
</feature>
<sequence length="80" mass="8796">MFQLFSLRTLLFASLAIGVVLSESTRLGNDGCIICTQQVPQCHCTSVYEKCIIIPQDCFECAHAVCLPPRDSADDTKSDK</sequence>
<proteinExistence type="predicted"/>
<dbReference type="EMBL" id="JARKIB010000041">
    <property type="protein sequence ID" value="KAJ7758658.1"/>
    <property type="molecule type" value="Genomic_DNA"/>
</dbReference>
<gene>
    <name evidence="2" type="ORF">B0H16DRAFT_1535216</name>
</gene>
<dbReference type="Proteomes" id="UP001215598">
    <property type="component" value="Unassembled WGS sequence"/>
</dbReference>
<organism evidence="2 3">
    <name type="scientific">Mycena metata</name>
    <dbReference type="NCBI Taxonomy" id="1033252"/>
    <lineage>
        <taxon>Eukaryota</taxon>
        <taxon>Fungi</taxon>
        <taxon>Dikarya</taxon>
        <taxon>Basidiomycota</taxon>
        <taxon>Agaricomycotina</taxon>
        <taxon>Agaricomycetes</taxon>
        <taxon>Agaricomycetidae</taxon>
        <taxon>Agaricales</taxon>
        <taxon>Marasmiineae</taxon>
        <taxon>Mycenaceae</taxon>
        <taxon>Mycena</taxon>
    </lineage>
</organism>
<name>A0AAD7NG02_9AGAR</name>
<dbReference type="AlphaFoldDB" id="A0AAD7NG02"/>
<feature type="signal peptide" evidence="1">
    <location>
        <begin position="1"/>
        <end position="22"/>
    </location>
</feature>
<comment type="caution">
    <text evidence="2">The sequence shown here is derived from an EMBL/GenBank/DDBJ whole genome shotgun (WGS) entry which is preliminary data.</text>
</comment>
<reference evidence="2" key="1">
    <citation type="submission" date="2023-03" db="EMBL/GenBank/DDBJ databases">
        <title>Massive genome expansion in bonnet fungi (Mycena s.s.) driven by repeated elements and novel gene families across ecological guilds.</title>
        <authorList>
            <consortium name="Lawrence Berkeley National Laboratory"/>
            <person name="Harder C.B."/>
            <person name="Miyauchi S."/>
            <person name="Viragh M."/>
            <person name="Kuo A."/>
            <person name="Thoen E."/>
            <person name="Andreopoulos B."/>
            <person name="Lu D."/>
            <person name="Skrede I."/>
            <person name="Drula E."/>
            <person name="Henrissat B."/>
            <person name="Morin E."/>
            <person name="Kohler A."/>
            <person name="Barry K."/>
            <person name="LaButti K."/>
            <person name="Morin E."/>
            <person name="Salamov A."/>
            <person name="Lipzen A."/>
            <person name="Mereny Z."/>
            <person name="Hegedus B."/>
            <person name="Baldrian P."/>
            <person name="Stursova M."/>
            <person name="Weitz H."/>
            <person name="Taylor A."/>
            <person name="Grigoriev I.V."/>
            <person name="Nagy L.G."/>
            <person name="Martin F."/>
            <person name="Kauserud H."/>
        </authorList>
    </citation>
    <scope>NUCLEOTIDE SEQUENCE</scope>
    <source>
        <strain evidence="2">CBHHK182m</strain>
    </source>
</reference>
<keyword evidence="1" id="KW-0732">Signal</keyword>
<protein>
    <recommendedName>
        <fullName evidence="4">Bowman-Birk serine protease inhibitors family domain-containing protein</fullName>
    </recommendedName>
</protein>
<evidence type="ECO:0000313" key="2">
    <source>
        <dbReference type="EMBL" id="KAJ7758658.1"/>
    </source>
</evidence>